<evidence type="ECO:0000313" key="9">
    <source>
        <dbReference type="EMBL" id="CAI8006622.1"/>
    </source>
</evidence>
<dbReference type="Proteomes" id="UP001174909">
    <property type="component" value="Unassembled WGS sequence"/>
</dbReference>
<comment type="subcellular location">
    <subcellularLocation>
        <location evidence="6">Endoplasmic reticulum membrane</location>
    </subcellularLocation>
    <subcellularLocation>
        <location evidence="2">Microsome membrane</location>
        <topology evidence="2">Single-pass membrane protein</topology>
    </subcellularLocation>
</comment>
<dbReference type="InterPro" id="IPR016292">
    <property type="entry name" value="Epoxide_hydrolase"/>
</dbReference>
<organism evidence="9 10">
    <name type="scientific">Geodia barretti</name>
    <name type="common">Barrett's horny sponge</name>
    <dbReference type="NCBI Taxonomy" id="519541"/>
    <lineage>
        <taxon>Eukaryota</taxon>
        <taxon>Metazoa</taxon>
        <taxon>Porifera</taxon>
        <taxon>Demospongiae</taxon>
        <taxon>Heteroscleromorpha</taxon>
        <taxon>Tetractinellida</taxon>
        <taxon>Astrophorina</taxon>
        <taxon>Geodiidae</taxon>
        <taxon>Geodia</taxon>
    </lineage>
</organism>
<dbReference type="GO" id="GO:0005789">
    <property type="term" value="C:endoplasmic reticulum membrane"/>
    <property type="evidence" value="ECO:0007669"/>
    <property type="project" value="UniProtKB-SubCell"/>
</dbReference>
<dbReference type="InterPro" id="IPR000639">
    <property type="entry name" value="Epox_hydrolase-like"/>
</dbReference>
<name>A0AA35R942_GEOBA</name>
<dbReference type="GO" id="GO:0033961">
    <property type="term" value="F:cis-stilbene-oxide hydrolase activity"/>
    <property type="evidence" value="ECO:0007669"/>
    <property type="project" value="UniProtKB-UniRule"/>
</dbReference>
<comment type="similarity">
    <text evidence="3 6">Belongs to the peptidase S33 family.</text>
</comment>
<dbReference type="Pfam" id="PF06441">
    <property type="entry name" value="EHN"/>
    <property type="match status" value="1"/>
</dbReference>
<dbReference type="PRINTS" id="PR00412">
    <property type="entry name" value="EPOXHYDRLASE"/>
</dbReference>
<reference evidence="9" key="1">
    <citation type="submission" date="2023-03" db="EMBL/GenBank/DDBJ databases">
        <authorList>
            <person name="Steffen K."/>
            <person name="Cardenas P."/>
        </authorList>
    </citation>
    <scope>NUCLEOTIDE SEQUENCE</scope>
</reference>
<dbReference type="PANTHER" id="PTHR21661:SF35">
    <property type="entry name" value="EPOXIDE HYDROLASE"/>
    <property type="match status" value="1"/>
</dbReference>
<comment type="caution">
    <text evidence="9">The sequence shown here is derived from an EMBL/GenBank/DDBJ whole genome shotgun (WGS) entry which is preliminary data.</text>
</comment>
<evidence type="ECO:0000313" key="10">
    <source>
        <dbReference type="Proteomes" id="UP001174909"/>
    </source>
</evidence>
<sequence length="379" mass="42391">MSAEIRPFTISVSDTEIEDLRARLALTRWPEAEVVDDWSQGIPLAYLREVCEYWAGDYDWRRCEAATNARPNFITAIDGLDIHFQHIRSAHDDALPMIVTHGWPGSVLEFTKIIDPLVDPVSHGGGEGDAFHLVLPSLPGYGFSAKPSAPGTGVERIAAMWDELMGRLGYDSYVAQGGDWGSAVTTHIGMQNLGRCRAIHTNMPVAGPSKESMADLTPKEQAALESMGYYDKWDSGYSKQQSSRPQTIGYSLVDSPVGLAGWILEKFWSWTDRSAHPEDYYSRDQLLDNVSLYWFTATGASSARLYWESFANFAGGEVEIPSACSIFPNEVFRASRRWAAKRYTDIRYWNEPEAGGHFAAFEQPELFVAEMRAAFKFLD</sequence>
<keyword evidence="6" id="KW-0472">Membrane</keyword>
<proteinExistence type="inferred from homology"/>
<feature type="domain" description="Epoxide hydrolase N-terminal" evidence="8">
    <location>
        <begin position="5"/>
        <end position="110"/>
    </location>
</feature>
<comment type="catalytic activity">
    <reaction evidence="1 6">
        <text>1-(4-methoxyphenyl)-N-methyl-N-[(3-methyloxetan-3-yl)methyl]methanamine + H2O = 2-{[(4-methoxybenzyl)(methyl)amino]methyl}-2-methylpropane-1,3-diol</text>
        <dbReference type="Rhea" id="RHEA:55764"/>
        <dbReference type="ChEBI" id="CHEBI:15377"/>
        <dbReference type="ChEBI" id="CHEBI:139161"/>
        <dbReference type="ChEBI" id="CHEBI:139164"/>
        <dbReference type="EC" id="3.3.2.9"/>
    </reaction>
</comment>
<evidence type="ECO:0000256" key="1">
    <source>
        <dbReference type="ARBA" id="ARBA00000221"/>
    </source>
</evidence>
<dbReference type="InterPro" id="IPR029058">
    <property type="entry name" value="AB_hydrolase_fold"/>
</dbReference>
<gene>
    <name evidence="9" type="ORF">GBAR_LOCUS4823</name>
</gene>
<dbReference type="PIRSF" id="PIRSF001112">
    <property type="entry name" value="Epoxide_hydrolase"/>
    <property type="match status" value="1"/>
</dbReference>
<protein>
    <recommendedName>
        <fullName evidence="6">Epoxide hydrolase</fullName>
        <ecNumber evidence="6">3.3.2.9</ecNumber>
    </recommendedName>
</protein>
<keyword evidence="6" id="KW-0256">Endoplasmic reticulum</keyword>
<evidence type="ECO:0000256" key="3">
    <source>
        <dbReference type="ARBA" id="ARBA00010088"/>
    </source>
</evidence>
<dbReference type="EMBL" id="CASHTH010000701">
    <property type="protein sequence ID" value="CAI8006622.1"/>
    <property type="molecule type" value="Genomic_DNA"/>
</dbReference>
<keyword evidence="10" id="KW-1185">Reference proteome</keyword>
<comment type="catalytic activity">
    <reaction evidence="6">
        <text>cis-stilbene oxide + H2O = (1R,2R)-hydrobenzoin</text>
        <dbReference type="Rhea" id="RHEA:23900"/>
        <dbReference type="ChEBI" id="CHEBI:15377"/>
        <dbReference type="ChEBI" id="CHEBI:50004"/>
        <dbReference type="ChEBI" id="CHEBI:50014"/>
        <dbReference type="EC" id="3.3.2.9"/>
    </reaction>
</comment>
<keyword evidence="5 6" id="KW-0378">Hydrolase</keyword>
<accession>A0AA35R942</accession>
<feature type="active site" description="Nucleophile" evidence="7">
    <location>
        <position position="179"/>
    </location>
</feature>
<evidence type="ECO:0000256" key="6">
    <source>
        <dbReference type="PIRNR" id="PIRNR001112"/>
    </source>
</evidence>
<evidence type="ECO:0000256" key="2">
    <source>
        <dbReference type="ARBA" id="ARBA00004111"/>
    </source>
</evidence>
<dbReference type="GO" id="GO:0097176">
    <property type="term" value="P:epoxide metabolic process"/>
    <property type="evidence" value="ECO:0007669"/>
    <property type="project" value="TreeGrafter"/>
</dbReference>
<dbReference type="PANTHER" id="PTHR21661">
    <property type="entry name" value="EPOXIDE HYDROLASE 1-RELATED"/>
    <property type="match status" value="1"/>
</dbReference>
<feature type="active site" description="Proton donor" evidence="7">
    <location>
        <position position="306"/>
    </location>
</feature>
<dbReference type="AlphaFoldDB" id="A0AA35R942"/>
<feature type="active site" description="Proton acceptor" evidence="7">
    <location>
        <position position="357"/>
    </location>
</feature>
<keyword evidence="4 6" id="KW-0058">Aromatic hydrocarbons catabolism</keyword>
<evidence type="ECO:0000256" key="5">
    <source>
        <dbReference type="ARBA" id="ARBA00022801"/>
    </source>
</evidence>
<dbReference type="InterPro" id="IPR010497">
    <property type="entry name" value="Epoxide_hydro_N"/>
</dbReference>
<dbReference type="Gene3D" id="3.40.50.1820">
    <property type="entry name" value="alpha/beta hydrolase"/>
    <property type="match status" value="1"/>
</dbReference>
<evidence type="ECO:0000259" key="8">
    <source>
        <dbReference type="Pfam" id="PF06441"/>
    </source>
</evidence>
<evidence type="ECO:0000256" key="7">
    <source>
        <dbReference type="PIRSR" id="PIRSR001112-1"/>
    </source>
</evidence>
<evidence type="ECO:0000256" key="4">
    <source>
        <dbReference type="ARBA" id="ARBA00022797"/>
    </source>
</evidence>
<dbReference type="EC" id="3.3.2.9" evidence="6"/>
<dbReference type="SUPFAM" id="SSF53474">
    <property type="entry name" value="alpha/beta-Hydrolases"/>
    <property type="match status" value="1"/>
</dbReference>